<accession>A0A392U9M9</accession>
<feature type="region of interest" description="Disordered" evidence="1">
    <location>
        <begin position="1"/>
        <end position="21"/>
    </location>
</feature>
<reference evidence="2 3" key="1">
    <citation type="journal article" date="2018" name="Front. Plant Sci.">
        <title>Red Clover (Trifolium pratense) and Zigzag Clover (T. medium) - A Picture of Genomic Similarities and Differences.</title>
        <authorList>
            <person name="Dluhosova J."/>
            <person name="Istvanek J."/>
            <person name="Nedelnik J."/>
            <person name="Repkova J."/>
        </authorList>
    </citation>
    <scope>NUCLEOTIDE SEQUENCE [LARGE SCALE GENOMIC DNA]</scope>
    <source>
        <strain evidence="3">cv. 10/8</strain>
        <tissue evidence="2">Leaf</tissue>
    </source>
</reference>
<sequence length="21" mass="2581">MSRLRQTVHNHPNRFIALHRP</sequence>
<organism evidence="2 3">
    <name type="scientific">Trifolium medium</name>
    <dbReference type="NCBI Taxonomy" id="97028"/>
    <lineage>
        <taxon>Eukaryota</taxon>
        <taxon>Viridiplantae</taxon>
        <taxon>Streptophyta</taxon>
        <taxon>Embryophyta</taxon>
        <taxon>Tracheophyta</taxon>
        <taxon>Spermatophyta</taxon>
        <taxon>Magnoliopsida</taxon>
        <taxon>eudicotyledons</taxon>
        <taxon>Gunneridae</taxon>
        <taxon>Pentapetalae</taxon>
        <taxon>rosids</taxon>
        <taxon>fabids</taxon>
        <taxon>Fabales</taxon>
        <taxon>Fabaceae</taxon>
        <taxon>Papilionoideae</taxon>
        <taxon>50 kb inversion clade</taxon>
        <taxon>NPAAA clade</taxon>
        <taxon>Hologalegina</taxon>
        <taxon>IRL clade</taxon>
        <taxon>Trifolieae</taxon>
        <taxon>Trifolium</taxon>
    </lineage>
</organism>
<evidence type="ECO:0000313" key="2">
    <source>
        <dbReference type="EMBL" id="MCI70211.1"/>
    </source>
</evidence>
<proteinExistence type="predicted"/>
<protein>
    <submittedName>
        <fullName evidence="2">Uncharacterized protein</fullName>
    </submittedName>
</protein>
<evidence type="ECO:0000313" key="3">
    <source>
        <dbReference type="Proteomes" id="UP000265520"/>
    </source>
</evidence>
<name>A0A392U9M9_9FABA</name>
<dbReference type="EMBL" id="LXQA010770964">
    <property type="protein sequence ID" value="MCI70211.1"/>
    <property type="molecule type" value="Genomic_DNA"/>
</dbReference>
<dbReference type="AlphaFoldDB" id="A0A392U9M9"/>
<evidence type="ECO:0000256" key="1">
    <source>
        <dbReference type="SAM" id="MobiDB-lite"/>
    </source>
</evidence>
<feature type="non-terminal residue" evidence="2">
    <location>
        <position position="21"/>
    </location>
</feature>
<comment type="caution">
    <text evidence="2">The sequence shown here is derived from an EMBL/GenBank/DDBJ whole genome shotgun (WGS) entry which is preliminary data.</text>
</comment>
<dbReference type="Proteomes" id="UP000265520">
    <property type="component" value="Unassembled WGS sequence"/>
</dbReference>
<keyword evidence="3" id="KW-1185">Reference proteome</keyword>